<keyword evidence="2" id="KW-0012">Acyltransferase</keyword>
<evidence type="ECO:0000259" key="3">
    <source>
        <dbReference type="PROSITE" id="PS51186"/>
    </source>
</evidence>
<dbReference type="GO" id="GO:0016747">
    <property type="term" value="F:acyltransferase activity, transferring groups other than amino-acyl groups"/>
    <property type="evidence" value="ECO:0007669"/>
    <property type="project" value="InterPro"/>
</dbReference>
<dbReference type="KEGG" id="fya:KMW28_22130"/>
<protein>
    <submittedName>
        <fullName evidence="4">GNAT family N-acetyltransferase</fullName>
    </submittedName>
</protein>
<feature type="domain" description="N-acetyltransferase" evidence="3">
    <location>
        <begin position="4"/>
        <end position="165"/>
    </location>
</feature>
<dbReference type="InterPro" id="IPR000182">
    <property type="entry name" value="GNAT_dom"/>
</dbReference>
<keyword evidence="5" id="KW-1185">Reference proteome</keyword>
<evidence type="ECO:0000313" key="4">
    <source>
        <dbReference type="EMBL" id="QWG05125.1"/>
    </source>
</evidence>
<dbReference type="CDD" id="cd04301">
    <property type="entry name" value="NAT_SF"/>
    <property type="match status" value="1"/>
</dbReference>
<dbReference type="PANTHER" id="PTHR43072">
    <property type="entry name" value="N-ACETYLTRANSFERASE"/>
    <property type="match status" value="1"/>
</dbReference>
<dbReference type="RefSeq" id="WP_169662198.1">
    <property type="nucleotide sequence ID" value="NZ_CP076133.1"/>
</dbReference>
<dbReference type="InterPro" id="IPR016181">
    <property type="entry name" value="Acyl_CoA_acyltransferase"/>
</dbReference>
<dbReference type="Gene3D" id="3.40.630.30">
    <property type="match status" value="1"/>
</dbReference>
<name>A0AAX1NCD3_9BACT</name>
<keyword evidence="1" id="KW-0808">Transferase</keyword>
<dbReference type="AlphaFoldDB" id="A0AAX1NCD3"/>
<dbReference type="PROSITE" id="PS51186">
    <property type="entry name" value="GNAT"/>
    <property type="match status" value="1"/>
</dbReference>
<evidence type="ECO:0000256" key="1">
    <source>
        <dbReference type="ARBA" id="ARBA00022679"/>
    </source>
</evidence>
<organism evidence="4 5">
    <name type="scientific">Flammeovirga yaeyamensis</name>
    <dbReference type="NCBI Taxonomy" id="367791"/>
    <lineage>
        <taxon>Bacteria</taxon>
        <taxon>Pseudomonadati</taxon>
        <taxon>Bacteroidota</taxon>
        <taxon>Cytophagia</taxon>
        <taxon>Cytophagales</taxon>
        <taxon>Flammeovirgaceae</taxon>
        <taxon>Flammeovirga</taxon>
    </lineage>
</organism>
<gene>
    <name evidence="4" type="ORF">KMW28_22130</name>
</gene>
<dbReference type="SUPFAM" id="SSF55729">
    <property type="entry name" value="Acyl-CoA N-acyltransferases (Nat)"/>
    <property type="match status" value="1"/>
</dbReference>
<accession>A0AAX1NCD3</accession>
<dbReference type="Pfam" id="PF00583">
    <property type="entry name" value="Acetyltransf_1"/>
    <property type="match status" value="1"/>
</dbReference>
<dbReference type="Proteomes" id="UP000678679">
    <property type="component" value="Chromosome 2"/>
</dbReference>
<sequence>MRQISFKRLQLEDLSVVKDIYNYYVNHSTATFHTEDLKEEDLQTFLPIDNDRYPSYLIWENDVVVGYMYLNFFKPRAAYDRTSELTVYLKKEAWGKGIGQYALEFLENKAKEGGIIKVLMAVITGNNIGSIRLFEKHGYEKSAHLKQVGEKFGKILDVVIYQKNI</sequence>
<reference evidence="4 5" key="1">
    <citation type="submission" date="2021-05" db="EMBL/GenBank/DDBJ databases">
        <title>Comparative genomic studies on the polysaccharide-degrading batcterial strains of the Flammeovirga genus.</title>
        <authorList>
            <person name="Zewei F."/>
            <person name="Zheng Z."/>
            <person name="Yu L."/>
            <person name="Ruyue G."/>
            <person name="Yanhong M."/>
            <person name="Yuanyuan C."/>
            <person name="Jingyan G."/>
            <person name="Wenjun H."/>
        </authorList>
    </citation>
    <scope>NUCLEOTIDE SEQUENCE [LARGE SCALE GENOMIC DNA]</scope>
    <source>
        <strain evidence="4 5">NBRC:100898</strain>
    </source>
</reference>
<evidence type="ECO:0000256" key="2">
    <source>
        <dbReference type="ARBA" id="ARBA00023315"/>
    </source>
</evidence>
<proteinExistence type="predicted"/>
<dbReference type="EMBL" id="CP076133">
    <property type="protein sequence ID" value="QWG05125.1"/>
    <property type="molecule type" value="Genomic_DNA"/>
</dbReference>
<evidence type="ECO:0000313" key="5">
    <source>
        <dbReference type="Proteomes" id="UP000678679"/>
    </source>
</evidence>
<dbReference type="PANTHER" id="PTHR43072:SF23">
    <property type="entry name" value="UPF0039 PROTEIN C11D3.02C"/>
    <property type="match status" value="1"/>
</dbReference>